<dbReference type="InterPro" id="IPR029021">
    <property type="entry name" value="Prot-tyrosine_phosphatase-like"/>
</dbReference>
<sequence>MPLQIIALTPDFAVSPQLATTDFASLVQQGFKTVINNRPDGEGGGAQPTSPEMERAATVAGLHYVYLPVVSGSITPEQVQAMHKVLISAPKPTLAFCRSGARSAQLFGLTQNLDAETS</sequence>
<protein>
    <submittedName>
        <fullName evidence="2">Uncharacterized protein (TIGR01244 family)</fullName>
    </submittedName>
</protein>
<evidence type="ECO:0000313" key="3">
    <source>
        <dbReference type="Proteomes" id="UP000321485"/>
    </source>
</evidence>
<gene>
    <name evidence="2" type="ORF">ATF69_2157</name>
</gene>
<evidence type="ECO:0000259" key="1">
    <source>
        <dbReference type="Pfam" id="PF04273"/>
    </source>
</evidence>
<dbReference type="SUPFAM" id="SSF52799">
    <property type="entry name" value="(Phosphotyrosine protein) phosphatases II"/>
    <property type="match status" value="1"/>
</dbReference>
<organism evidence="2 3">
    <name type="scientific">Acidovorax delafieldii</name>
    <name type="common">Pseudomonas delafieldii</name>
    <dbReference type="NCBI Taxonomy" id="47920"/>
    <lineage>
        <taxon>Bacteria</taxon>
        <taxon>Pseudomonadati</taxon>
        <taxon>Pseudomonadota</taxon>
        <taxon>Betaproteobacteria</taxon>
        <taxon>Burkholderiales</taxon>
        <taxon>Comamonadaceae</taxon>
        <taxon>Acidovorax</taxon>
    </lineage>
</organism>
<feature type="domain" description="Beta-lactamase hydrolase-like protein phosphatase-like" evidence="1">
    <location>
        <begin position="7"/>
        <end position="113"/>
    </location>
</feature>
<dbReference type="GO" id="GO:0016787">
    <property type="term" value="F:hydrolase activity"/>
    <property type="evidence" value="ECO:0007669"/>
    <property type="project" value="InterPro"/>
</dbReference>
<reference evidence="2 3" key="1">
    <citation type="journal article" date="2015" name="Stand. Genomic Sci.">
        <title>Genomic Encyclopedia of Bacterial and Archaeal Type Strains, Phase III: the genomes of soil and plant-associated and newly described type strains.</title>
        <authorList>
            <person name="Whitman W.B."/>
            <person name="Woyke T."/>
            <person name="Klenk H.P."/>
            <person name="Zhou Y."/>
            <person name="Lilburn T.G."/>
            <person name="Beck B.J."/>
            <person name="De Vos P."/>
            <person name="Vandamme P."/>
            <person name="Eisen J.A."/>
            <person name="Garrity G."/>
            <person name="Hugenholtz P."/>
            <person name="Kyrpides N.C."/>
        </authorList>
    </citation>
    <scope>NUCLEOTIDE SEQUENCE [LARGE SCALE GENOMIC DNA]</scope>
    <source>
        <strain evidence="2 3">DSM 64</strain>
    </source>
</reference>
<dbReference type="GeneID" id="51111220"/>
<proteinExistence type="predicted"/>
<comment type="caution">
    <text evidence="2">The sequence shown here is derived from an EMBL/GenBank/DDBJ whole genome shotgun (WGS) entry which is preliminary data.</text>
</comment>
<accession>A0A561XQ20</accession>
<dbReference type="Proteomes" id="UP000321485">
    <property type="component" value="Unassembled WGS sequence"/>
</dbReference>
<dbReference type="AlphaFoldDB" id="A0A561XQ20"/>
<evidence type="ECO:0000313" key="2">
    <source>
        <dbReference type="EMBL" id="TWG38215.1"/>
    </source>
</evidence>
<dbReference type="Gene3D" id="3.90.190.10">
    <property type="entry name" value="Protein tyrosine phosphatase superfamily"/>
    <property type="match status" value="1"/>
</dbReference>
<dbReference type="NCBIfam" id="TIGR01244">
    <property type="entry name" value="TIGR01244 family sulfur transferase"/>
    <property type="match status" value="1"/>
</dbReference>
<name>A0A561XQ20_ACIDE</name>
<dbReference type="InterPro" id="IPR005939">
    <property type="entry name" value="BLH_phosphatase-like"/>
</dbReference>
<dbReference type="EMBL" id="VJWE01000012">
    <property type="protein sequence ID" value="TWG38215.1"/>
    <property type="molecule type" value="Genomic_DNA"/>
</dbReference>
<dbReference type="Pfam" id="PF04273">
    <property type="entry name" value="BLH_phosphatase"/>
    <property type="match status" value="1"/>
</dbReference>
<dbReference type="RefSeq" id="WP_146870918.1">
    <property type="nucleotide sequence ID" value="NZ_VJWE01000012.1"/>
</dbReference>